<dbReference type="AlphaFoldDB" id="A0A7C1K380"/>
<evidence type="ECO:0000256" key="7">
    <source>
        <dbReference type="ARBA" id="ARBA00022989"/>
    </source>
</evidence>
<feature type="domain" description="ABC transporter" evidence="11">
    <location>
        <begin position="332"/>
        <end position="565"/>
    </location>
</feature>
<feature type="transmembrane region" description="Helical" evidence="10">
    <location>
        <begin position="755"/>
        <end position="779"/>
    </location>
</feature>
<dbReference type="SMART" id="SM00382">
    <property type="entry name" value="AAA"/>
    <property type="match status" value="2"/>
</dbReference>
<feature type="transmembrane region" description="Helical" evidence="10">
    <location>
        <begin position="853"/>
        <end position="874"/>
    </location>
</feature>
<dbReference type="InterPro" id="IPR027417">
    <property type="entry name" value="P-loop_NTPase"/>
</dbReference>
<dbReference type="PROSITE" id="PS00211">
    <property type="entry name" value="ABC_TRANSPORTER_1"/>
    <property type="match status" value="1"/>
</dbReference>
<keyword evidence="6 12" id="KW-0067">ATP-binding</keyword>
<sequence length="883" mass="93635">MATRVVVRAEGFTYRYPALVPGEQPQTALDDLTFAIPARQVVGLVGASGSGLTTLCLALAGLVPHETGGTVRGWLVVAGQETTSVPPAELARSVGIVFEDPEANLIGLSVADEVAFALELRGLPPGEVAQRVAWALETVGLAHESDRPSGHLSGGQKQRLALAVALAAQPELLVLDQPTTQLDPRGKRELLQALAALAADPVRSLTIVLAERDSDLLLPLVERVLGLANGRIVLDAPPAEAFTDLERLHALGTAEPQLAALTRQLRARGLSTAPRLFRHVSEAAAYLRTAFERERQDSGKPSPVDLSQSSSDQLRGAAVQMTGPDLAPEPVLRIERLSFHYPNGPLVLRDVELTLAPGEVVAIVGPNGSGKTTLARQVIGALHPTAGRVLVTGQDTRTKTIGQLAAFVGYVAQNPDHQLIHATPLAEVSFGLRQLGLPTEEVEQRARETLARFGLLPFAERHLPLLSRGQRQLVALAAAVAREPALLVLDEPTSALDQAGRELLVHLLAERAAAGASTLLISHDLRLVARCAHRVVLLSEGIVRAEGPPRVVLGDAELLEASGLVPLPVTELSCALGLPPALEPEELIAALLTPSAAIAPEPAQTARSLTAPSVHSEPTLPRRQRAVPALARLDPRVKLALVLVAALPLLLWQNPFVLVVVVALLHVLLWRGGGFDRARLTAVWRALAPLLLLVLVLRPLFDRAGEPVLVSYGPFVLTLPSILGAVGAALRLVALALLALAWVATTSERALVQGLVRLGLPASVGLALTIGLRFIPIFAQTFSTASEALQTRGWVIPERGMARLRALLPVLSAALAATFRQAQQLSWVLTVRGVGVRGHRPRFGELRLGQLDWIVLVAGLAAEFLLLAATLAGFGRSPLWPVG</sequence>
<reference evidence="12" key="1">
    <citation type="journal article" date="2020" name="mSystems">
        <title>Genome- and Community-Level Interaction Insights into Carbon Utilization and Element Cycling Functions of Hydrothermarchaeota in Hydrothermal Sediment.</title>
        <authorList>
            <person name="Zhou Z."/>
            <person name="Liu Y."/>
            <person name="Xu W."/>
            <person name="Pan J."/>
            <person name="Luo Z.H."/>
            <person name="Li M."/>
        </authorList>
    </citation>
    <scope>NUCLEOTIDE SEQUENCE [LARGE SCALE GENOMIC DNA]</scope>
    <source>
        <strain evidence="12">SpSt-222</strain>
    </source>
</reference>
<keyword evidence="7 10" id="KW-1133">Transmembrane helix</keyword>
<keyword evidence="8 10" id="KW-0472">Membrane</keyword>
<evidence type="ECO:0000256" key="1">
    <source>
        <dbReference type="ARBA" id="ARBA00004141"/>
    </source>
</evidence>
<gene>
    <name evidence="12" type="ORF">ENP47_12170</name>
</gene>
<proteinExistence type="inferred from homology"/>
<dbReference type="Gene3D" id="3.40.50.300">
    <property type="entry name" value="P-loop containing nucleotide triphosphate hydrolases"/>
    <property type="match status" value="2"/>
</dbReference>
<dbReference type="CDD" id="cd03225">
    <property type="entry name" value="ABC_cobalt_CbiO_domain1"/>
    <property type="match status" value="2"/>
</dbReference>
<feature type="transmembrane region" description="Helical" evidence="10">
    <location>
        <begin position="682"/>
        <end position="701"/>
    </location>
</feature>
<evidence type="ECO:0000313" key="12">
    <source>
        <dbReference type="EMBL" id="HEF66333.1"/>
    </source>
</evidence>
<protein>
    <submittedName>
        <fullName evidence="12">ATP-binding cassette domain-containing protein</fullName>
    </submittedName>
</protein>
<evidence type="ECO:0000256" key="3">
    <source>
        <dbReference type="ARBA" id="ARBA00022448"/>
    </source>
</evidence>
<evidence type="ECO:0000256" key="6">
    <source>
        <dbReference type="ARBA" id="ARBA00022840"/>
    </source>
</evidence>
<dbReference type="GO" id="GO:0043190">
    <property type="term" value="C:ATP-binding cassette (ABC) transporter complex"/>
    <property type="evidence" value="ECO:0007669"/>
    <property type="project" value="TreeGrafter"/>
</dbReference>
<dbReference type="InterPro" id="IPR050095">
    <property type="entry name" value="ECF_ABC_transporter_ATP-bd"/>
</dbReference>
<evidence type="ECO:0000256" key="9">
    <source>
        <dbReference type="SAM" id="MobiDB-lite"/>
    </source>
</evidence>
<evidence type="ECO:0000259" key="11">
    <source>
        <dbReference type="PROSITE" id="PS50893"/>
    </source>
</evidence>
<comment type="similarity">
    <text evidence="2">Belongs to the ABC transporter superfamily.</text>
</comment>
<dbReference type="InterPro" id="IPR003593">
    <property type="entry name" value="AAA+_ATPase"/>
</dbReference>
<dbReference type="InterPro" id="IPR017871">
    <property type="entry name" value="ABC_transporter-like_CS"/>
</dbReference>
<dbReference type="PROSITE" id="PS50893">
    <property type="entry name" value="ABC_TRANSPORTER_2"/>
    <property type="match status" value="2"/>
</dbReference>
<dbReference type="GO" id="GO:0042626">
    <property type="term" value="F:ATPase-coupled transmembrane transporter activity"/>
    <property type="evidence" value="ECO:0007669"/>
    <property type="project" value="TreeGrafter"/>
</dbReference>
<dbReference type="PANTHER" id="PTHR43553">
    <property type="entry name" value="HEAVY METAL TRANSPORTER"/>
    <property type="match status" value="1"/>
</dbReference>
<organism evidence="12">
    <name type="scientific">Thermomicrobium roseum</name>
    <dbReference type="NCBI Taxonomy" id="500"/>
    <lineage>
        <taxon>Bacteria</taxon>
        <taxon>Pseudomonadati</taxon>
        <taxon>Thermomicrobiota</taxon>
        <taxon>Thermomicrobia</taxon>
        <taxon>Thermomicrobiales</taxon>
        <taxon>Thermomicrobiaceae</taxon>
        <taxon>Thermomicrobium</taxon>
    </lineage>
</organism>
<dbReference type="InterPro" id="IPR015856">
    <property type="entry name" value="ABC_transpr_CbiO/EcfA_su"/>
</dbReference>
<keyword evidence="3" id="KW-0813">Transport</keyword>
<dbReference type="Pfam" id="PF00005">
    <property type="entry name" value="ABC_tran"/>
    <property type="match status" value="2"/>
</dbReference>
<dbReference type="SUPFAM" id="SSF52540">
    <property type="entry name" value="P-loop containing nucleoside triphosphate hydrolases"/>
    <property type="match status" value="2"/>
</dbReference>
<evidence type="ECO:0000256" key="4">
    <source>
        <dbReference type="ARBA" id="ARBA00022692"/>
    </source>
</evidence>
<comment type="caution">
    <text evidence="12">The sequence shown here is derived from an EMBL/GenBank/DDBJ whole genome shotgun (WGS) entry which is preliminary data.</text>
</comment>
<dbReference type="EMBL" id="DSJL01000011">
    <property type="protein sequence ID" value="HEF66333.1"/>
    <property type="molecule type" value="Genomic_DNA"/>
</dbReference>
<dbReference type="CDD" id="cd16914">
    <property type="entry name" value="EcfT"/>
    <property type="match status" value="1"/>
</dbReference>
<dbReference type="Pfam" id="PF02361">
    <property type="entry name" value="CbiQ"/>
    <property type="match status" value="1"/>
</dbReference>
<evidence type="ECO:0000256" key="8">
    <source>
        <dbReference type="ARBA" id="ARBA00023136"/>
    </source>
</evidence>
<keyword evidence="4 10" id="KW-0812">Transmembrane</keyword>
<dbReference type="GO" id="GO:0016887">
    <property type="term" value="F:ATP hydrolysis activity"/>
    <property type="evidence" value="ECO:0007669"/>
    <property type="project" value="InterPro"/>
</dbReference>
<dbReference type="InterPro" id="IPR003339">
    <property type="entry name" value="ABC/ECF_trnsptr_transmembrane"/>
</dbReference>
<dbReference type="GO" id="GO:0005524">
    <property type="term" value="F:ATP binding"/>
    <property type="evidence" value="ECO:0007669"/>
    <property type="project" value="UniProtKB-KW"/>
</dbReference>
<name>A0A7C1K380_THERO</name>
<feature type="domain" description="ABC transporter" evidence="11">
    <location>
        <begin position="7"/>
        <end position="254"/>
    </location>
</feature>
<feature type="transmembrane region" description="Helical" evidence="10">
    <location>
        <begin position="721"/>
        <end position="743"/>
    </location>
</feature>
<feature type="region of interest" description="Disordered" evidence="9">
    <location>
        <begin position="293"/>
        <end position="318"/>
    </location>
</feature>
<feature type="transmembrane region" description="Helical" evidence="10">
    <location>
        <begin position="639"/>
        <end position="670"/>
    </location>
</feature>
<evidence type="ECO:0000256" key="5">
    <source>
        <dbReference type="ARBA" id="ARBA00022741"/>
    </source>
</evidence>
<dbReference type="InterPro" id="IPR003439">
    <property type="entry name" value="ABC_transporter-like_ATP-bd"/>
</dbReference>
<dbReference type="PANTHER" id="PTHR43553:SF24">
    <property type="entry name" value="ENERGY-COUPLING FACTOR TRANSPORTER ATP-BINDING PROTEIN ECFA1"/>
    <property type="match status" value="1"/>
</dbReference>
<keyword evidence="5" id="KW-0547">Nucleotide-binding</keyword>
<evidence type="ECO:0000256" key="2">
    <source>
        <dbReference type="ARBA" id="ARBA00005417"/>
    </source>
</evidence>
<evidence type="ECO:0000256" key="10">
    <source>
        <dbReference type="SAM" id="Phobius"/>
    </source>
</evidence>
<comment type="subcellular location">
    <subcellularLocation>
        <location evidence="1">Membrane</location>
        <topology evidence="1">Multi-pass membrane protein</topology>
    </subcellularLocation>
</comment>
<accession>A0A7C1K380</accession>